<evidence type="ECO:0000256" key="1">
    <source>
        <dbReference type="SAM" id="Phobius"/>
    </source>
</evidence>
<keyword evidence="3" id="KW-1185">Reference proteome</keyword>
<proteinExistence type="predicted"/>
<reference evidence="2" key="1">
    <citation type="submission" date="2020-05" db="UniProtKB">
        <authorList>
            <consortium name="EnsemblMetazoa"/>
        </authorList>
    </citation>
    <scope>IDENTIFICATION</scope>
    <source>
        <strain evidence="2">TTRI</strain>
    </source>
</reference>
<accession>A0A1A9V423</accession>
<evidence type="ECO:0000313" key="2">
    <source>
        <dbReference type="EnsemblMetazoa" id="GAUT025132-PA"/>
    </source>
</evidence>
<dbReference type="AlphaFoldDB" id="A0A1A9V423"/>
<keyword evidence="1" id="KW-1133">Transmembrane helix</keyword>
<keyword evidence="1" id="KW-0812">Transmembrane</keyword>
<sequence>MGKDLGKETKPSARSSTGIILRYVSAIYILSHTIQLIFKRILDLIGFQWQASGQDGDQNTAMNYVNLATRHLNDLLNNRNQQVSSSLENAKSGLSQMTGMAALKTATTATSISTITTTIHADVEINTGRILKPNTRDRVT</sequence>
<name>A0A1A9V423_GLOAU</name>
<feature type="transmembrane region" description="Helical" evidence="1">
    <location>
        <begin position="20"/>
        <end position="38"/>
    </location>
</feature>
<dbReference type="EnsemblMetazoa" id="GAUT025132-RA">
    <property type="protein sequence ID" value="GAUT025132-PA"/>
    <property type="gene ID" value="GAUT025132"/>
</dbReference>
<protein>
    <submittedName>
        <fullName evidence="2">Uncharacterized protein</fullName>
    </submittedName>
</protein>
<dbReference type="Proteomes" id="UP000078200">
    <property type="component" value="Unassembled WGS sequence"/>
</dbReference>
<dbReference type="VEuPathDB" id="VectorBase:GAUT025132"/>
<evidence type="ECO:0000313" key="3">
    <source>
        <dbReference type="Proteomes" id="UP000078200"/>
    </source>
</evidence>
<keyword evidence="1" id="KW-0472">Membrane</keyword>
<organism evidence="2 3">
    <name type="scientific">Glossina austeni</name>
    <name type="common">Savannah tsetse fly</name>
    <dbReference type="NCBI Taxonomy" id="7395"/>
    <lineage>
        <taxon>Eukaryota</taxon>
        <taxon>Metazoa</taxon>
        <taxon>Ecdysozoa</taxon>
        <taxon>Arthropoda</taxon>
        <taxon>Hexapoda</taxon>
        <taxon>Insecta</taxon>
        <taxon>Pterygota</taxon>
        <taxon>Neoptera</taxon>
        <taxon>Endopterygota</taxon>
        <taxon>Diptera</taxon>
        <taxon>Brachycera</taxon>
        <taxon>Muscomorpha</taxon>
        <taxon>Hippoboscoidea</taxon>
        <taxon>Glossinidae</taxon>
        <taxon>Glossina</taxon>
    </lineage>
</organism>